<dbReference type="GO" id="GO:0003677">
    <property type="term" value="F:DNA binding"/>
    <property type="evidence" value="ECO:0007669"/>
    <property type="project" value="UniProtKB-UniRule"/>
</dbReference>
<dbReference type="InterPro" id="IPR010992">
    <property type="entry name" value="IHF-like_DNA-bd_dom_sf"/>
</dbReference>
<dbReference type="PROSITE" id="PS00045">
    <property type="entry name" value="HISTONE_LIKE"/>
    <property type="match status" value="1"/>
</dbReference>
<comment type="subunit">
    <text evidence="8 10">Heterodimer of an alpha and a beta chain.</text>
</comment>
<dbReference type="SUPFAM" id="SSF47729">
    <property type="entry name" value="IHF-like DNA-binding proteins"/>
    <property type="match status" value="1"/>
</dbReference>
<organism evidence="11 12">
    <name type="scientific">Candidatus Muproteobacteria bacterium RBG_16_62_13</name>
    <dbReference type="NCBI Taxonomy" id="1817756"/>
    <lineage>
        <taxon>Bacteria</taxon>
        <taxon>Pseudomonadati</taxon>
        <taxon>Pseudomonadota</taxon>
        <taxon>Candidatus Muproteobacteria</taxon>
    </lineage>
</organism>
<keyword evidence="3 8" id="KW-0810">Translation regulation</keyword>
<dbReference type="NCBIfam" id="TIGR00987">
    <property type="entry name" value="himA"/>
    <property type="match status" value="1"/>
</dbReference>
<evidence type="ECO:0000256" key="7">
    <source>
        <dbReference type="ARBA" id="ARBA00023172"/>
    </source>
</evidence>
<evidence type="ECO:0000313" key="12">
    <source>
        <dbReference type="Proteomes" id="UP000178379"/>
    </source>
</evidence>
<dbReference type="STRING" id="1817756.A2140_07115"/>
<dbReference type="SMART" id="SM00411">
    <property type="entry name" value="BHL"/>
    <property type="match status" value="1"/>
</dbReference>
<dbReference type="InterPro" id="IPR005684">
    <property type="entry name" value="IHF_alpha"/>
</dbReference>
<dbReference type="FunFam" id="4.10.520.10:FF:000002">
    <property type="entry name" value="Integration host factor subunit alpha"/>
    <property type="match status" value="1"/>
</dbReference>
<keyword evidence="7 8" id="KW-0233">DNA recombination</keyword>
<evidence type="ECO:0000256" key="4">
    <source>
        <dbReference type="ARBA" id="ARBA00023015"/>
    </source>
</evidence>
<dbReference type="PANTHER" id="PTHR33175">
    <property type="entry name" value="DNA-BINDING PROTEIN HU"/>
    <property type="match status" value="1"/>
</dbReference>
<evidence type="ECO:0000256" key="6">
    <source>
        <dbReference type="ARBA" id="ARBA00023163"/>
    </source>
</evidence>
<proteinExistence type="inferred from homology"/>
<evidence type="ECO:0000256" key="3">
    <source>
        <dbReference type="ARBA" id="ARBA00022845"/>
    </source>
</evidence>
<keyword evidence="4 8" id="KW-0805">Transcription regulation</keyword>
<evidence type="ECO:0000256" key="2">
    <source>
        <dbReference type="ARBA" id="ARBA00018329"/>
    </source>
</evidence>
<dbReference type="GO" id="GO:0030527">
    <property type="term" value="F:structural constituent of chromatin"/>
    <property type="evidence" value="ECO:0007669"/>
    <property type="project" value="InterPro"/>
</dbReference>
<keyword evidence="6 8" id="KW-0804">Transcription</keyword>
<dbReference type="PRINTS" id="PR01727">
    <property type="entry name" value="DNABINDINGHU"/>
</dbReference>
<evidence type="ECO:0000256" key="9">
    <source>
        <dbReference type="RuleBase" id="RU003939"/>
    </source>
</evidence>
<dbReference type="GO" id="GO:0006355">
    <property type="term" value="P:regulation of DNA-templated transcription"/>
    <property type="evidence" value="ECO:0007669"/>
    <property type="project" value="UniProtKB-UniRule"/>
</dbReference>
<dbReference type="GO" id="GO:0009893">
    <property type="term" value="P:positive regulation of metabolic process"/>
    <property type="evidence" value="ECO:0007669"/>
    <property type="project" value="UniProtKB-ARBA"/>
</dbReference>
<dbReference type="GO" id="GO:0006417">
    <property type="term" value="P:regulation of translation"/>
    <property type="evidence" value="ECO:0007669"/>
    <property type="project" value="UniProtKB-UniRule"/>
</dbReference>
<gene>
    <name evidence="8" type="primary">ihfA</name>
    <name evidence="8" type="synonym">himA</name>
    <name evidence="11" type="ORF">A2140_07115</name>
</gene>
<protein>
    <recommendedName>
        <fullName evidence="2 8">Integration host factor subunit alpha</fullName>
        <shortName evidence="8">IHF-alpha</shortName>
    </recommendedName>
</protein>
<dbReference type="HAMAP" id="MF_00380">
    <property type="entry name" value="IHF_alpha"/>
    <property type="match status" value="1"/>
</dbReference>
<dbReference type="CDD" id="cd13835">
    <property type="entry name" value="IHF_A"/>
    <property type="match status" value="1"/>
</dbReference>
<dbReference type="AlphaFoldDB" id="A0A1F6T4R7"/>
<dbReference type="GO" id="GO:0005829">
    <property type="term" value="C:cytosol"/>
    <property type="evidence" value="ECO:0007669"/>
    <property type="project" value="TreeGrafter"/>
</dbReference>
<dbReference type="Proteomes" id="UP000178379">
    <property type="component" value="Unassembled WGS sequence"/>
</dbReference>
<evidence type="ECO:0000313" key="11">
    <source>
        <dbReference type="EMBL" id="OGI40128.1"/>
    </source>
</evidence>
<dbReference type="InterPro" id="IPR020816">
    <property type="entry name" value="Histone-like_DNA-bd_CS"/>
</dbReference>
<dbReference type="EMBL" id="MFSQ01000064">
    <property type="protein sequence ID" value="OGI40128.1"/>
    <property type="molecule type" value="Genomic_DNA"/>
</dbReference>
<dbReference type="GO" id="GO:0006310">
    <property type="term" value="P:DNA recombination"/>
    <property type="evidence" value="ECO:0007669"/>
    <property type="project" value="UniProtKB-UniRule"/>
</dbReference>
<reference evidence="11 12" key="1">
    <citation type="journal article" date="2016" name="Nat. Commun.">
        <title>Thousands of microbial genomes shed light on interconnected biogeochemical processes in an aquifer system.</title>
        <authorList>
            <person name="Anantharaman K."/>
            <person name="Brown C.T."/>
            <person name="Hug L.A."/>
            <person name="Sharon I."/>
            <person name="Castelle C.J."/>
            <person name="Probst A.J."/>
            <person name="Thomas B.C."/>
            <person name="Singh A."/>
            <person name="Wilkins M.J."/>
            <person name="Karaoz U."/>
            <person name="Brodie E.L."/>
            <person name="Williams K.H."/>
            <person name="Hubbard S.S."/>
            <person name="Banfield J.F."/>
        </authorList>
    </citation>
    <scope>NUCLEOTIDE SEQUENCE [LARGE SCALE GENOMIC DNA]</scope>
</reference>
<dbReference type="Gene3D" id="4.10.520.10">
    <property type="entry name" value="IHF-like DNA-binding proteins"/>
    <property type="match status" value="1"/>
</dbReference>
<comment type="function">
    <text evidence="8 10">This protein is one of the two subunits of integration host factor, a specific DNA-binding protein that functions in genetic recombination as well as in transcriptional and translational control.</text>
</comment>
<dbReference type="InterPro" id="IPR000119">
    <property type="entry name" value="Hist_DNA-bd"/>
</dbReference>
<dbReference type="NCBIfam" id="NF001401">
    <property type="entry name" value="PRK00285.1"/>
    <property type="match status" value="1"/>
</dbReference>
<comment type="similarity">
    <text evidence="1 8 9">Belongs to the bacterial histone-like protein family.</text>
</comment>
<name>A0A1F6T4R7_9PROT</name>
<accession>A0A1F6T4R7</accession>
<comment type="caution">
    <text evidence="11">The sequence shown here is derived from an EMBL/GenBank/DDBJ whole genome shotgun (WGS) entry which is preliminary data.</text>
</comment>
<sequence>MALTKADLAEALFNELGLNKREAKEFVELFFDKLRFALADGHQVKLSGFGNFGLREKNSRPGRNPKTGEEIPITARRVVTFRASHKLKERVEANARLNGEKFKQQAEANA</sequence>
<dbReference type="Pfam" id="PF00216">
    <property type="entry name" value="Bac_DNA_binding"/>
    <property type="match status" value="1"/>
</dbReference>
<evidence type="ECO:0000256" key="10">
    <source>
        <dbReference type="RuleBase" id="RU004485"/>
    </source>
</evidence>
<keyword evidence="5 8" id="KW-0238">DNA-binding</keyword>
<evidence type="ECO:0000256" key="8">
    <source>
        <dbReference type="HAMAP-Rule" id="MF_00380"/>
    </source>
</evidence>
<dbReference type="PANTHER" id="PTHR33175:SF2">
    <property type="entry name" value="INTEGRATION HOST FACTOR SUBUNIT ALPHA"/>
    <property type="match status" value="1"/>
</dbReference>
<evidence type="ECO:0000256" key="5">
    <source>
        <dbReference type="ARBA" id="ARBA00023125"/>
    </source>
</evidence>
<evidence type="ECO:0000256" key="1">
    <source>
        <dbReference type="ARBA" id="ARBA00010529"/>
    </source>
</evidence>